<reference evidence="3" key="1">
    <citation type="submission" date="2023-03" db="EMBL/GenBank/DDBJ databases">
        <title>Actinorhabdospora filicis NBRC 111898.</title>
        <authorList>
            <person name="Ichikawa N."/>
            <person name="Sato H."/>
            <person name="Tonouchi N."/>
        </authorList>
    </citation>
    <scope>NUCLEOTIDE SEQUENCE</scope>
    <source>
        <strain evidence="3">NBRC 111898</strain>
    </source>
</reference>
<dbReference type="PANTHER" id="PTHR43639">
    <property type="entry name" value="OXIDOREDUCTASE, SHORT-CHAIN DEHYDROGENASE/REDUCTASE FAMILY (AFU_ORTHOLOGUE AFUA_5G02870)"/>
    <property type="match status" value="1"/>
</dbReference>
<dbReference type="Proteomes" id="UP001165079">
    <property type="component" value="Unassembled WGS sequence"/>
</dbReference>
<keyword evidence="2" id="KW-0560">Oxidoreductase</keyword>
<accession>A0A9W6SMK6</accession>
<dbReference type="Pfam" id="PF13561">
    <property type="entry name" value="adh_short_C2"/>
    <property type="match status" value="1"/>
</dbReference>
<protein>
    <submittedName>
        <fullName evidence="3">3-oxoacyl-ACP reductase</fullName>
    </submittedName>
</protein>
<dbReference type="AlphaFoldDB" id="A0A9W6SMK6"/>
<evidence type="ECO:0000313" key="4">
    <source>
        <dbReference type="Proteomes" id="UP001165079"/>
    </source>
</evidence>
<dbReference type="InterPro" id="IPR002347">
    <property type="entry name" value="SDR_fam"/>
</dbReference>
<gene>
    <name evidence="3" type="primary">fabG</name>
    <name evidence="3" type="ORF">Afil01_33860</name>
</gene>
<dbReference type="EMBL" id="BSTX01000002">
    <property type="protein sequence ID" value="GLZ78579.1"/>
    <property type="molecule type" value="Genomic_DNA"/>
</dbReference>
<sequence>MSLPLTGKVALVTGGSRGIGAAIALRLATDGADVALTYASSAEPANTVVKQITALGRRGLALSADAADPTQIDAAVAHTVTTLGRLDIVVNNAGHLPTATGLCDIDRTIAINVRAPLLTALAASPHLGHGGRIITIGSCLTGRVPAPGLTLYAMSKSAAHGLTRGLARDLGPRGITVNEILPGPIDTDMNPADGPTADTQRALTTLGAFGRPTDIAATVAFLASPEAGFLTGATIAVDGGTNV</sequence>
<organism evidence="3 4">
    <name type="scientific">Actinorhabdospora filicis</name>
    <dbReference type="NCBI Taxonomy" id="1785913"/>
    <lineage>
        <taxon>Bacteria</taxon>
        <taxon>Bacillati</taxon>
        <taxon>Actinomycetota</taxon>
        <taxon>Actinomycetes</taxon>
        <taxon>Micromonosporales</taxon>
        <taxon>Micromonosporaceae</taxon>
        <taxon>Actinorhabdospora</taxon>
    </lineage>
</organism>
<dbReference type="InterPro" id="IPR036291">
    <property type="entry name" value="NAD(P)-bd_dom_sf"/>
</dbReference>
<name>A0A9W6SMK6_9ACTN</name>
<keyword evidence="4" id="KW-1185">Reference proteome</keyword>
<evidence type="ECO:0000256" key="2">
    <source>
        <dbReference type="ARBA" id="ARBA00023002"/>
    </source>
</evidence>
<dbReference type="GO" id="GO:0016491">
    <property type="term" value="F:oxidoreductase activity"/>
    <property type="evidence" value="ECO:0007669"/>
    <property type="project" value="UniProtKB-KW"/>
</dbReference>
<evidence type="ECO:0000313" key="3">
    <source>
        <dbReference type="EMBL" id="GLZ78579.1"/>
    </source>
</evidence>
<dbReference type="Gene3D" id="3.40.50.720">
    <property type="entry name" value="NAD(P)-binding Rossmann-like Domain"/>
    <property type="match status" value="1"/>
</dbReference>
<dbReference type="SUPFAM" id="SSF51735">
    <property type="entry name" value="NAD(P)-binding Rossmann-fold domains"/>
    <property type="match status" value="1"/>
</dbReference>
<dbReference type="PRINTS" id="PR00080">
    <property type="entry name" value="SDRFAMILY"/>
</dbReference>
<dbReference type="FunFam" id="3.40.50.720:FF:000084">
    <property type="entry name" value="Short-chain dehydrogenase reductase"/>
    <property type="match status" value="1"/>
</dbReference>
<comment type="caution">
    <text evidence="3">The sequence shown here is derived from an EMBL/GenBank/DDBJ whole genome shotgun (WGS) entry which is preliminary data.</text>
</comment>
<comment type="similarity">
    <text evidence="1">Belongs to the short-chain dehydrogenases/reductases (SDR) family.</text>
</comment>
<evidence type="ECO:0000256" key="1">
    <source>
        <dbReference type="ARBA" id="ARBA00006484"/>
    </source>
</evidence>
<dbReference type="PANTHER" id="PTHR43639:SF1">
    <property type="entry name" value="SHORT-CHAIN DEHYDROGENASE_REDUCTASE FAMILY PROTEIN"/>
    <property type="match status" value="1"/>
</dbReference>
<dbReference type="PRINTS" id="PR00081">
    <property type="entry name" value="GDHRDH"/>
</dbReference>
<dbReference type="RefSeq" id="WP_285663729.1">
    <property type="nucleotide sequence ID" value="NZ_BSTX01000002.1"/>
</dbReference>
<proteinExistence type="inferred from homology"/>